<feature type="transmembrane region" description="Helical" evidence="7">
    <location>
        <begin position="145"/>
        <end position="164"/>
    </location>
</feature>
<keyword evidence="6 7" id="KW-0472">Membrane</keyword>
<reference evidence="9 10" key="1">
    <citation type="submission" date="2017-03" db="EMBL/GenBank/DDBJ databases">
        <title>Draft Genome sequence of Marispirochaeta sp. strain JC444.</title>
        <authorList>
            <person name="Shivani Y."/>
            <person name="Subhash Y."/>
            <person name="Sasikala C."/>
            <person name="Ramana C."/>
        </authorList>
    </citation>
    <scope>NUCLEOTIDE SEQUENCE [LARGE SCALE GENOMIC DNA]</scope>
    <source>
        <strain evidence="9 10">JC444</strain>
    </source>
</reference>
<comment type="caution">
    <text evidence="9">The sequence shown here is derived from an EMBL/GenBank/DDBJ whole genome shotgun (WGS) entry which is preliminary data.</text>
</comment>
<feature type="transmembrane region" description="Helical" evidence="7">
    <location>
        <begin position="30"/>
        <end position="51"/>
    </location>
</feature>
<evidence type="ECO:0000256" key="7">
    <source>
        <dbReference type="RuleBase" id="RU363032"/>
    </source>
</evidence>
<evidence type="ECO:0000259" key="8">
    <source>
        <dbReference type="PROSITE" id="PS50928"/>
    </source>
</evidence>
<evidence type="ECO:0000256" key="4">
    <source>
        <dbReference type="ARBA" id="ARBA00022692"/>
    </source>
</evidence>
<keyword evidence="5 7" id="KW-1133">Transmembrane helix</keyword>
<feature type="transmembrane region" description="Helical" evidence="7">
    <location>
        <begin position="185"/>
        <end position="210"/>
    </location>
</feature>
<dbReference type="STRING" id="1963862.B4O97_10650"/>
<evidence type="ECO:0000313" key="9">
    <source>
        <dbReference type="EMBL" id="ORC35176.1"/>
    </source>
</evidence>
<sequence>MSCTGYSTALLPLPLGGASRRMSSTNRNPLSIPMTGGVLIIAFWKLGALYVGTEVLLPGPFRVAVSLLEVVRSPGFVSALGASSLRGAAAFFLSAVLGLICGVAAGLSPVFRNLVKPLVIIIKSTPVMSFILLALIWFPSGLVPVFVSVLMAFPIIYENVVAGIRNADPRLIEMARVYRVPRRRILGSILLPGIYTYFSAGARTALGIIWKAVIAAEILSRPEAAVGSAMYEAKIYIETAEVIAWTVIAVLLSALSEFLLGRSSRLFTGIRRGGGVL</sequence>
<evidence type="ECO:0000313" key="10">
    <source>
        <dbReference type="Proteomes" id="UP000192343"/>
    </source>
</evidence>
<dbReference type="Pfam" id="PF00528">
    <property type="entry name" value="BPD_transp_1"/>
    <property type="match status" value="1"/>
</dbReference>
<evidence type="ECO:0000256" key="3">
    <source>
        <dbReference type="ARBA" id="ARBA00022475"/>
    </source>
</evidence>
<keyword evidence="4 7" id="KW-0812">Transmembrane</keyword>
<gene>
    <name evidence="9" type="ORF">B4O97_10650</name>
</gene>
<dbReference type="SUPFAM" id="SSF161098">
    <property type="entry name" value="MetI-like"/>
    <property type="match status" value="1"/>
</dbReference>
<dbReference type="InterPro" id="IPR000515">
    <property type="entry name" value="MetI-like"/>
</dbReference>
<name>A0A1Y1RZA5_9SPIO</name>
<keyword evidence="2 7" id="KW-0813">Transport</keyword>
<dbReference type="CDD" id="cd06261">
    <property type="entry name" value="TM_PBP2"/>
    <property type="match status" value="1"/>
</dbReference>
<keyword evidence="3" id="KW-1003">Cell membrane</keyword>
<organism evidence="9 10">
    <name type="scientific">Marispirochaeta aestuarii</name>
    <dbReference type="NCBI Taxonomy" id="1963862"/>
    <lineage>
        <taxon>Bacteria</taxon>
        <taxon>Pseudomonadati</taxon>
        <taxon>Spirochaetota</taxon>
        <taxon>Spirochaetia</taxon>
        <taxon>Spirochaetales</taxon>
        <taxon>Spirochaetaceae</taxon>
        <taxon>Marispirochaeta</taxon>
    </lineage>
</organism>
<evidence type="ECO:0000256" key="6">
    <source>
        <dbReference type="ARBA" id="ARBA00023136"/>
    </source>
</evidence>
<dbReference type="PROSITE" id="PS50928">
    <property type="entry name" value="ABC_TM1"/>
    <property type="match status" value="1"/>
</dbReference>
<dbReference type="GO" id="GO:0055085">
    <property type="term" value="P:transmembrane transport"/>
    <property type="evidence" value="ECO:0007669"/>
    <property type="project" value="InterPro"/>
</dbReference>
<evidence type="ECO:0000256" key="1">
    <source>
        <dbReference type="ARBA" id="ARBA00004651"/>
    </source>
</evidence>
<feature type="domain" description="ABC transmembrane type-1" evidence="8">
    <location>
        <begin position="80"/>
        <end position="260"/>
    </location>
</feature>
<dbReference type="PANTHER" id="PTHR30151:SF0">
    <property type="entry name" value="ABC TRANSPORTER PERMEASE PROTEIN MJ0413-RELATED"/>
    <property type="match status" value="1"/>
</dbReference>
<comment type="similarity">
    <text evidence="7">Belongs to the binding-protein-dependent transport system permease family.</text>
</comment>
<feature type="transmembrane region" description="Helical" evidence="7">
    <location>
        <begin position="242"/>
        <end position="261"/>
    </location>
</feature>
<dbReference type="Gene3D" id="1.10.3720.10">
    <property type="entry name" value="MetI-like"/>
    <property type="match status" value="1"/>
</dbReference>
<protein>
    <recommendedName>
        <fullName evidence="8">ABC transmembrane type-1 domain-containing protein</fullName>
    </recommendedName>
</protein>
<accession>A0A1Y1RZA5</accession>
<dbReference type="InterPro" id="IPR035906">
    <property type="entry name" value="MetI-like_sf"/>
</dbReference>
<comment type="subcellular location">
    <subcellularLocation>
        <location evidence="1 7">Cell membrane</location>
        <topology evidence="1 7">Multi-pass membrane protein</topology>
    </subcellularLocation>
</comment>
<keyword evidence="10" id="KW-1185">Reference proteome</keyword>
<proteinExistence type="inferred from homology"/>
<dbReference type="GO" id="GO:0005886">
    <property type="term" value="C:plasma membrane"/>
    <property type="evidence" value="ECO:0007669"/>
    <property type="project" value="UniProtKB-SubCell"/>
</dbReference>
<evidence type="ECO:0000256" key="2">
    <source>
        <dbReference type="ARBA" id="ARBA00022448"/>
    </source>
</evidence>
<dbReference type="EMBL" id="MWQY01000010">
    <property type="protein sequence ID" value="ORC35176.1"/>
    <property type="molecule type" value="Genomic_DNA"/>
</dbReference>
<feature type="transmembrane region" description="Helical" evidence="7">
    <location>
        <begin position="118"/>
        <end position="139"/>
    </location>
</feature>
<evidence type="ECO:0000256" key="5">
    <source>
        <dbReference type="ARBA" id="ARBA00022989"/>
    </source>
</evidence>
<feature type="transmembrane region" description="Helical" evidence="7">
    <location>
        <begin position="88"/>
        <end position="111"/>
    </location>
</feature>
<dbReference type="AlphaFoldDB" id="A0A1Y1RZA5"/>
<dbReference type="Proteomes" id="UP000192343">
    <property type="component" value="Unassembled WGS sequence"/>
</dbReference>
<dbReference type="PANTHER" id="PTHR30151">
    <property type="entry name" value="ALKANE SULFONATE ABC TRANSPORTER-RELATED, MEMBRANE SUBUNIT"/>
    <property type="match status" value="1"/>
</dbReference>